<dbReference type="InterPro" id="IPR007681">
    <property type="entry name" value="Mog1"/>
</dbReference>
<dbReference type="PANTHER" id="PTHR15837">
    <property type="entry name" value="RAN GUANINE NUCLEOTIDE RELEASE FACTOR"/>
    <property type="match status" value="1"/>
</dbReference>
<evidence type="ECO:0000256" key="3">
    <source>
        <dbReference type="ARBA" id="ARBA00022927"/>
    </source>
</evidence>
<keyword evidence="5" id="KW-1185">Reference proteome</keyword>
<comment type="similarity">
    <text evidence="1">Belongs to the MOG1 family.</text>
</comment>
<dbReference type="PANTHER" id="PTHR15837:SF0">
    <property type="entry name" value="RAN GUANINE NUCLEOTIDE RELEASE FACTOR"/>
    <property type="match status" value="1"/>
</dbReference>
<reference evidence="4 5" key="1">
    <citation type="journal article" date="2023" name="G3 (Bethesda)">
        <title>A chromosome-level genome assembly of Zasmidium syzygii isolated from banana leaves.</title>
        <authorList>
            <person name="van Westerhoven A.C."/>
            <person name="Mehrabi R."/>
            <person name="Talebi R."/>
            <person name="Steentjes M.B.F."/>
            <person name="Corcolon B."/>
            <person name="Chong P.A."/>
            <person name="Kema G.H.J."/>
            <person name="Seidl M.F."/>
        </authorList>
    </citation>
    <scope>NUCLEOTIDE SEQUENCE [LARGE SCALE GENOMIC DNA]</scope>
    <source>
        <strain evidence="4 5">P124</strain>
    </source>
</reference>
<keyword evidence="3" id="KW-0653">Protein transport</keyword>
<dbReference type="Proteomes" id="UP001305779">
    <property type="component" value="Unassembled WGS sequence"/>
</dbReference>
<organism evidence="4 5">
    <name type="scientific">Zasmidium cellare</name>
    <name type="common">Wine cellar mold</name>
    <name type="synonym">Racodium cellare</name>
    <dbReference type="NCBI Taxonomy" id="395010"/>
    <lineage>
        <taxon>Eukaryota</taxon>
        <taxon>Fungi</taxon>
        <taxon>Dikarya</taxon>
        <taxon>Ascomycota</taxon>
        <taxon>Pezizomycotina</taxon>
        <taxon>Dothideomycetes</taxon>
        <taxon>Dothideomycetidae</taxon>
        <taxon>Mycosphaerellales</taxon>
        <taxon>Mycosphaerellaceae</taxon>
        <taxon>Zasmidium</taxon>
    </lineage>
</organism>
<sequence length="194" mass="21482">MANIDFKSVPLYGGAITADLPSDFQDVSTIRQIPSNQEVHLSSSGYTSIVFDILERVDKPSDEEAVKFHLEDILEDEMEGVRIWGGVKEVRMEKVEGVKAYEVFATSPPGEKQRGRAHEPDFVGILLLVVRLEAQGTDIVIAVNVPHVEGEGGYVKGSVDLESGRKGLLLEEGEAVRERVRKTFRVVEWGLFGE</sequence>
<evidence type="ECO:0000313" key="4">
    <source>
        <dbReference type="EMBL" id="KAK4496935.1"/>
    </source>
</evidence>
<protein>
    <recommendedName>
        <fullName evidence="6">Mog1p/PsbP-like protein</fullName>
    </recommendedName>
</protein>
<dbReference type="Gene3D" id="3.40.1000.10">
    <property type="entry name" value="Mog1/PsbP, alpha/beta/alpha sandwich"/>
    <property type="match status" value="1"/>
</dbReference>
<dbReference type="SUPFAM" id="SSF55724">
    <property type="entry name" value="Mog1p/PsbP-like"/>
    <property type="match status" value="1"/>
</dbReference>
<comment type="caution">
    <text evidence="4">The sequence shown here is derived from an EMBL/GenBank/DDBJ whole genome shotgun (WGS) entry which is preliminary data.</text>
</comment>
<evidence type="ECO:0008006" key="6">
    <source>
        <dbReference type="Google" id="ProtNLM"/>
    </source>
</evidence>
<name>A0ABR0E6E2_ZASCE</name>
<keyword evidence="2" id="KW-0813">Transport</keyword>
<proteinExistence type="inferred from homology"/>
<gene>
    <name evidence="4" type="ORF">PRZ48_011384</name>
</gene>
<dbReference type="InterPro" id="IPR016123">
    <property type="entry name" value="Mog1/PsbP_a/b/a-sand"/>
</dbReference>
<dbReference type="Pfam" id="PF04603">
    <property type="entry name" value="Mog1"/>
    <property type="match status" value="1"/>
</dbReference>
<evidence type="ECO:0000256" key="1">
    <source>
        <dbReference type="ARBA" id="ARBA00010307"/>
    </source>
</evidence>
<accession>A0ABR0E6E2</accession>
<evidence type="ECO:0000256" key="2">
    <source>
        <dbReference type="ARBA" id="ARBA00022448"/>
    </source>
</evidence>
<evidence type="ECO:0000313" key="5">
    <source>
        <dbReference type="Proteomes" id="UP001305779"/>
    </source>
</evidence>
<dbReference type="EMBL" id="JAXOVC010000009">
    <property type="protein sequence ID" value="KAK4496935.1"/>
    <property type="molecule type" value="Genomic_DNA"/>
</dbReference>